<dbReference type="AlphaFoldDB" id="A0A9E7GCE1"/>
<gene>
    <name evidence="1" type="ORF">MUK42_04049</name>
</gene>
<organism evidence="1 2">
    <name type="scientific">Musa troglodytarum</name>
    <name type="common">fe'i banana</name>
    <dbReference type="NCBI Taxonomy" id="320322"/>
    <lineage>
        <taxon>Eukaryota</taxon>
        <taxon>Viridiplantae</taxon>
        <taxon>Streptophyta</taxon>
        <taxon>Embryophyta</taxon>
        <taxon>Tracheophyta</taxon>
        <taxon>Spermatophyta</taxon>
        <taxon>Magnoliopsida</taxon>
        <taxon>Liliopsida</taxon>
        <taxon>Zingiberales</taxon>
        <taxon>Musaceae</taxon>
        <taxon>Musa</taxon>
    </lineage>
</organism>
<accession>A0A9E7GCE1</accession>
<sequence>MERGGGEHRSAQCFTVTTPLVDPDSIGRLLLPSHHRLSVSPDDEQWLRLPTVHQHWNAGPTAGCVQACKHTRIPSAAMDGVPGKPKLRHKGLAKKSQVPLQFISLEIVGGKGECCVTLY</sequence>
<evidence type="ECO:0000313" key="2">
    <source>
        <dbReference type="Proteomes" id="UP001055439"/>
    </source>
</evidence>
<reference evidence="1" key="1">
    <citation type="submission" date="2022-05" db="EMBL/GenBank/DDBJ databases">
        <title>The Musa troglodytarum L. genome provides insights into the mechanism of non-climacteric behaviour and enrichment of carotenoids.</title>
        <authorList>
            <person name="Wang J."/>
        </authorList>
    </citation>
    <scope>NUCLEOTIDE SEQUENCE</scope>
    <source>
        <tissue evidence="1">Leaf</tissue>
    </source>
</reference>
<keyword evidence="2" id="KW-1185">Reference proteome</keyword>
<protein>
    <submittedName>
        <fullName evidence="1">Uncharacterized protein</fullName>
    </submittedName>
</protein>
<dbReference type="Proteomes" id="UP001055439">
    <property type="component" value="Chromosome 6"/>
</dbReference>
<dbReference type="EMBL" id="CP097508">
    <property type="protein sequence ID" value="URE09399.1"/>
    <property type="molecule type" value="Genomic_DNA"/>
</dbReference>
<evidence type="ECO:0000313" key="1">
    <source>
        <dbReference type="EMBL" id="URE09399.1"/>
    </source>
</evidence>
<name>A0A9E7GCE1_9LILI</name>
<proteinExistence type="predicted"/>